<comment type="caution">
    <text evidence="12">The sequence shown here is derived from an EMBL/GenBank/DDBJ whole genome shotgun (WGS) entry which is preliminary data.</text>
</comment>
<dbReference type="Gene3D" id="3.40.1110.10">
    <property type="entry name" value="Calcium-transporting ATPase, cytoplasmic domain N"/>
    <property type="match status" value="1"/>
</dbReference>
<feature type="transmembrane region" description="Helical" evidence="10">
    <location>
        <begin position="752"/>
        <end position="775"/>
    </location>
</feature>
<dbReference type="Gene3D" id="2.70.150.10">
    <property type="entry name" value="Calcium-transporting ATPase, cytoplasmic transduction domain A"/>
    <property type="match status" value="1"/>
</dbReference>
<evidence type="ECO:0000256" key="2">
    <source>
        <dbReference type="ARBA" id="ARBA00022553"/>
    </source>
</evidence>
<dbReference type="Proteomes" id="UP000229307">
    <property type="component" value="Unassembled WGS sequence"/>
</dbReference>
<feature type="transmembrane region" description="Helical" evidence="10">
    <location>
        <begin position="263"/>
        <end position="289"/>
    </location>
</feature>
<evidence type="ECO:0000256" key="10">
    <source>
        <dbReference type="SAM" id="Phobius"/>
    </source>
</evidence>
<feature type="domain" description="Cation-transporting P-type ATPase N-terminal" evidence="11">
    <location>
        <begin position="1"/>
        <end position="70"/>
    </location>
</feature>
<keyword evidence="8 10" id="KW-1133">Transmembrane helix</keyword>
<organism evidence="12 13">
    <name type="scientific">Candidatus Desantisbacteria bacterium CG_4_10_14_0_8_um_filter_48_22</name>
    <dbReference type="NCBI Taxonomy" id="1974543"/>
    <lineage>
        <taxon>Bacteria</taxon>
        <taxon>Candidatus Desantisiibacteriota</taxon>
    </lineage>
</organism>
<feature type="transmembrane region" description="Helical" evidence="10">
    <location>
        <begin position="234"/>
        <end position="251"/>
    </location>
</feature>
<proteinExistence type="predicted"/>
<dbReference type="GO" id="GO:0012505">
    <property type="term" value="C:endomembrane system"/>
    <property type="evidence" value="ECO:0007669"/>
    <property type="project" value="UniProtKB-SubCell"/>
</dbReference>
<keyword evidence="5" id="KW-0067">ATP-binding</keyword>
<feature type="transmembrane region" description="Helical" evidence="10">
    <location>
        <begin position="854"/>
        <end position="875"/>
    </location>
</feature>
<keyword evidence="6" id="KW-0460">Magnesium</keyword>
<evidence type="ECO:0000256" key="8">
    <source>
        <dbReference type="ARBA" id="ARBA00022989"/>
    </source>
</evidence>
<dbReference type="SFLD" id="SFLDS00003">
    <property type="entry name" value="Haloacid_Dehalogenase"/>
    <property type="match status" value="1"/>
</dbReference>
<keyword evidence="3 10" id="KW-0812">Transmembrane</keyword>
<feature type="transmembrane region" description="Helical" evidence="10">
    <location>
        <begin position="706"/>
        <end position="731"/>
    </location>
</feature>
<feature type="transmembrane region" description="Helical" evidence="10">
    <location>
        <begin position="818"/>
        <end position="839"/>
    </location>
</feature>
<dbReference type="SUPFAM" id="SSF81665">
    <property type="entry name" value="Calcium ATPase, transmembrane domain M"/>
    <property type="match status" value="1"/>
</dbReference>
<evidence type="ECO:0000256" key="1">
    <source>
        <dbReference type="ARBA" id="ARBA00004127"/>
    </source>
</evidence>
<dbReference type="InterPro" id="IPR001757">
    <property type="entry name" value="P_typ_ATPase"/>
</dbReference>
<comment type="subcellular location">
    <subcellularLocation>
        <location evidence="1">Endomembrane system</location>
        <topology evidence="1">Multi-pass membrane protein</topology>
    </subcellularLocation>
</comment>
<dbReference type="InterPro" id="IPR023214">
    <property type="entry name" value="HAD_sf"/>
</dbReference>
<accession>A0A2M7S793</accession>
<dbReference type="InterPro" id="IPR008250">
    <property type="entry name" value="ATPase_P-typ_transduc_dom_A_sf"/>
</dbReference>
<dbReference type="InterPro" id="IPR006068">
    <property type="entry name" value="ATPase_P-typ_cation-transptr_C"/>
</dbReference>
<keyword evidence="2" id="KW-0597">Phosphoprotein</keyword>
<evidence type="ECO:0000256" key="9">
    <source>
        <dbReference type="ARBA" id="ARBA00023136"/>
    </source>
</evidence>
<evidence type="ECO:0000256" key="4">
    <source>
        <dbReference type="ARBA" id="ARBA00022741"/>
    </source>
</evidence>
<dbReference type="InterPro" id="IPR036412">
    <property type="entry name" value="HAD-like_sf"/>
</dbReference>
<sequence length="883" mass="94685">MSAEAVLEGLKTRASGLTEKEAADRLAEFGPNELKEKKKASLLKLFFSQFNNFFIYILMAAVAISMLLGEWLDSIVILVILILNAVLGFLQEFRAEKSIEALKKLSGLKARVVRDNSVKEVPAASLVPGDLILVEVGEKIPADARIVSGMNLEAQESALTGESLSVSKNSGPLAEDTPIADRKNMLYSGTIITAGHARAVVTGTGMSTQIGKIAGLIQGIVIETTPLQKKLQSLAGWLGWAIIFISAFVSFTGVLKGGKLLEMIIIGVSLAVAAIPEGLPAVVTISLAIGVQRMIKRHALVRRLPLVETLGCATVICSDKTGTLTCNEMTVKKIYYNGRTIDVAGSGYRSEGEFLEGGKKISPKDLEPLLLAGALNNNSVLKDEKLIGDPTEGALLVSARKAGINDAGMADQYPRTGEIGFDSSRKMMTTIHDNAGRGFAGAKKLVFTKGAVEMVLDKCKYITVDGNAREMTEDDYEEIFRKNLELAGSALRVLAFAYKKLDKDAKDQNEIEKDLVFIGLQAMIDPPRPEVLNSIKECGDAGIKVVMITGDFLVTAQAIAGEIGLQGKALTGKDLDAGTDLDAVVEGTSIYARVNPEHKIRIVEALKKKGHIVAMTGDGVNDAPALKRSDIGVAMGLSGTDVAREASGMILTDDNFTSIVNAVEEGRIIYDNIKKFVNYLLSCNLGEVLVLFIAMLIGFRDLNGSIIAPLTAIQILWMNLVTDGLPALALAMDPSEKGIMKRPPRKPDESIVSGNMVMNIIAIGALVCAGVLFLFNKGLGSSGVEEARTMAFTAIVVFEIVRIAMIRSQYKTGLFSNVYLVLAVASSVILQFLVVYVPVLNRIFKTVPLNLNEWLWIAGTGAVLYAAGSAASVLIRKVTSERD</sequence>
<dbReference type="InterPro" id="IPR023298">
    <property type="entry name" value="ATPase_P-typ_TM_dom_sf"/>
</dbReference>
<dbReference type="Pfam" id="PF13246">
    <property type="entry name" value="Cation_ATPase"/>
    <property type="match status" value="1"/>
</dbReference>
<name>A0A2M7S793_9BACT</name>
<evidence type="ECO:0000313" key="13">
    <source>
        <dbReference type="Proteomes" id="UP000229307"/>
    </source>
</evidence>
<dbReference type="EMBL" id="PFMR01000276">
    <property type="protein sequence ID" value="PIZ15213.1"/>
    <property type="molecule type" value="Genomic_DNA"/>
</dbReference>
<dbReference type="SMART" id="SM00831">
    <property type="entry name" value="Cation_ATPase_N"/>
    <property type="match status" value="1"/>
</dbReference>
<dbReference type="SUPFAM" id="SSF56784">
    <property type="entry name" value="HAD-like"/>
    <property type="match status" value="1"/>
</dbReference>
<protein>
    <submittedName>
        <fullName evidence="12">ATPase</fullName>
    </submittedName>
</protein>
<dbReference type="PRINTS" id="PR00119">
    <property type="entry name" value="CATATPASE"/>
</dbReference>
<evidence type="ECO:0000256" key="3">
    <source>
        <dbReference type="ARBA" id="ARBA00022692"/>
    </source>
</evidence>
<feature type="transmembrane region" description="Helical" evidence="10">
    <location>
        <begin position="787"/>
        <end position="806"/>
    </location>
</feature>
<dbReference type="GO" id="GO:0005524">
    <property type="term" value="F:ATP binding"/>
    <property type="evidence" value="ECO:0007669"/>
    <property type="project" value="UniProtKB-KW"/>
</dbReference>
<evidence type="ECO:0000259" key="11">
    <source>
        <dbReference type="SMART" id="SM00831"/>
    </source>
</evidence>
<feature type="transmembrane region" description="Helical" evidence="10">
    <location>
        <begin position="676"/>
        <end position="700"/>
    </location>
</feature>
<dbReference type="Pfam" id="PF00689">
    <property type="entry name" value="Cation_ATPase_C"/>
    <property type="match status" value="1"/>
</dbReference>
<dbReference type="SUPFAM" id="SSF81653">
    <property type="entry name" value="Calcium ATPase, transduction domain A"/>
    <property type="match status" value="1"/>
</dbReference>
<dbReference type="FunFam" id="2.70.150.10:FF:000160">
    <property type="entry name" value="Sarcoplasmic/endoplasmic reticulum calcium ATPase 1"/>
    <property type="match status" value="1"/>
</dbReference>
<evidence type="ECO:0000313" key="12">
    <source>
        <dbReference type="EMBL" id="PIZ15213.1"/>
    </source>
</evidence>
<dbReference type="PRINTS" id="PR00121">
    <property type="entry name" value="NAKATPASE"/>
</dbReference>
<dbReference type="GO" id="GO:0016887">
    <property type="term" value="F:ATP hydrolysis activity"/>
    <property type="evidence" value="ECO:0007669"/>
    <property type="project" value="InterPro"/>
</dbReference>
<keyword evidence="4" id="KW-0547">Nucleotide-binding</keyword>
<dbReference type="InterPro" id="IPR023299">
    <property type="entry name" value="ATPase_P-typ_cyto_dom_N"/>
</dbReference>
<dbReference type="PANTHER" id="PTHR42861">
    <property type="entry name" value="CALCIUM-TRANSPORTING ATPASE"/>
    <property type="match status" value="1"/>
</dbReference>
<evidence type="ECO:0000256" key="6">
    <source>
        <dbReference type="ARBA" id="ARBA00022842"/>
    </source>
</evidence>
<keyword evidence="9 10" id="KW-0472">Membrane</keyword>
<dbReference type="Pfam" id="PF00690">
    <property type="entry name" value="Cation_ATPase_N"/>
    <property type="match status" value="1"/>
</dbReference>
<dbReference type="PROSITE" id="PS00154">
    <property type="entry name" value="ATPASE_E1_E2"/>
    <property type="match status" value="1"/>
</dbReference>
<dbReference type="SFLD" id="SFLDF00027">
    <property type="entry name" value="p-type_atpase"/>
    <property type="match status" value="1"/>
</dbReference>
<dbReference type="AlphaFoldDB" id="A0A2M7S793"/>
<reference evidence="13" key="1">
    <citation type="submission" date="2017-09" db="EMBL/GenBank/DDBJ databases">
        <title>Depth-based differentiation of microbial function through sediment-hosted aquifers and enrichment of novel symbionts in the deep terrestrial subsurface.</title>
        <authorList>
            <person name="Probst A.J."/>
            <person name="Ladd B."/>
            <person name="Jarett J.K."/>
            <person name="Geller-Mcgrath D.E."/>
            <person name="Sieber C.M.K."/>
            <person name="Emerson J.B."/>
            <person name="Anantharaman K."/>
            <person name="Thomas B.C."/>
            <person name="Malmstrom R."/>
            <person name="Stieglmeier M."/>
            <person name="Klingl A."/>
            <person name="Woyke T."/>
            <person name="Ryan C.M."/>
            <person name="Banfield J.F."/>
        </authorList>
    </citation>
    <scope>NUCLEOTIDE SEQUENCE [LARGE SCALE GENOMIC DNA]</scope>
</reference>
<dbReference type="Pfam" id="PF00122">
    <property type="entry name" value="E1-E2_ATPase"/>
    <property type="match status" value="1"/>
</dbReference>
<keyword evidence="7" id="KW-1278">Translocase</keyword>
<dbReference type="SUPFAM" id="SSF81660">
    <property type="entry name" value="Metal cation-transporting ATPase, ATP-binding domain N"/>
    <property type="match status" value="1"/>
</dbReference>
<dbReference type="SFLD" id="SFLDG00002">
    <property type="entry name" value="C1.7:_P-type_atpase_like"/>
    <property type="match status" value="1"/>
</dbReference>
<evidence type="ECO:0000256" key="5">
    <source>
        <dbReference type="ARBA" id="ARBA00022840"/>
    </source>
</evidence>
<feature type="transmembrane region" description="Helical" evidence="10">
    <location>
        <begin position="45"/>
        <end position="68"/>
    </location>
</feature>
<evidence type="ECO:0000256" key="7">
    <source>
        <dbReference type="ARBA" id="ARBA00022967"/>
    </source>
</evidence>
<dbReference type="InterPro" id="IPR044492">
    <property type="entry name" value="P_typ_ATPase_HD_dom"/>
</dbReference>
<dbReference type="NCBIfam" id="TIGR01494">
    <property type="entry name" value="ATPase_P-type"/>
    <property type="match status" value="2"/>
</dbReference>
<dbReference type="InterPro" id="IPR059000">
    <property type="entry name" value="ATPase_P-type_domA"/>
</dbReference>
<dbReference type="GO" id="GO:0016020">
    <property type="term" value="C:membrane"/>
    <property type="evidence" value="ECO:0007669"/>
    <property type="project" value="InterPro"/>
</dbReference>
<gene>
    <name evidence="12" type="ORF">COY52_10215</name>
</gene>
<dbReference type="Gene3D" id="3.40.50.1000">
    <property type="entry name" value="HAD superfamily/HAD-like"/>
    <property type="match status" value="1"/>
</dbReference>
<dbReference type="InterPro" id="IPR018303">
    <property type="entry name" value="ATPase_P-typ_P_site"/>
</dbReference>
<feature type="transmembrane region" description="Helical" evidence="10">
    <location>
        <begin position="74"/>
        <end position="90"/>
    </location>
</feature>
<dbReference type="InterPro" id="IPR004014">
    <property type="entry name" value="ATPase_P-typ_cation-transptr_N"/>
</dbReference>
<dbReference type="Gene3D" id="1.20.1110.10">
    <property type="entry name" value="Calcium-transporting ATPase, transmembrane domain"/>
    <property type="match status" value="1"/>
</dbReference>